<dbReference type="InterPro" id="IPR013529">
    <property type="entry name" value="Glyco_hydro_42_N"/>
</dbReference>
<dbReference type="GO" id="GO:0005975">
    <property type="term" value="P:carbohydrate metabolic process"/>
    <property type="evidence" value="ECO:0007669"/>
    <property type="project" value="InterPro"/>
</dbReference>
<evidence type="ECO:0000313" key="10">
    <source>
        <dbReference type="EMBL" id="PXV93331.1"/>
    </source>
</evidence>
<reference evidence="10 11" key="1">
    <citation type="submission" date="2018-05" db="EMBL/GenBank/DDBJ databases">
        <title>Genomic Encyclopedia of Type Strains, Phase IV (KMG-IV): sequencing the most valuable type-strain genomes for metagenomic binning, comparative biology and taxonomic classification.</title>
        <authorList>
            <person name="Goeker M."/>
        </authorList>
    </citation>
    <scope>NUCLEOTIDE SEQUENCE [LARGE SCALE GENOMIC DNA]</scope>
    <source>
        <strain evidence="10 11">DSM 28816</strain>
    </source>
</reference>
<dbReference type="InterPro" id="IPR029062">
    <property type="entry name" value="Class_I_gatase-like"/>
</dbReference>
<keyword evidence="4" id="KW-0479">Metal-binding</keyword>
<dbReference type="RefSeq" id="WP_110290465.1">
    <property type="nucleotide sequence ID" value="NZ_QICS01000002.1"/>
</dbReference>
<name>A0A318EPD4_9FIRM</name>
<dbReference type="Gene3D" id="3.20.20.80">
    <property type="entry name" value="Glycosidases"/>
    <property type="match status" value="1"/>
</dbReference>
<evidence type="ECO:0000256" key="4">
    <source>
        <dbReference type="ARBA" id="ARBA00022723"/>
    </source>
</evidence>
<dbReference type="PANTHER" id="PTHR36447:SF2">
    <property type="entry name" value="BETA-GALACTOSIDASE YESZ"/>
    <property type="match status" value="1"/>
</dbReference>
<evidence type="ECO:0000256" key="5">
    <source>
        <dbReference type="ARBA" id="ARBA00022801"/>
    </source>
</evidence>
<evidence type="ECO:0000256" key="1">
    <source>
        <dbReference type="ARBA" id="ARBA00001412"/>
    </source>
</evidence>
<dbReference type="GO" id="GO:0004565">
    <property type="term" value="F:beta-galactosidase activity"/>
    <property type="evidence" value="ECO:0007669"/>
    <property type="project" value="UniProtKB-EC"/>
</dbReference>
<proteinExistence type="inferred from homology"/>
<dbReference type="EC" id="3.2.1.23" evidence="3"/>
<keyword evidence="5" id="KW-0378">Hydrolase</keyword>
<comment type="similarity">
    <text evidence="2">Belongs to the glycosyl hydrolase 42 family.</text>
</comment>
<evidence type="ECO:0000256" key="3">
    <source>
        <dbReference type="ARBA" id="ARBA00012756"/>
    </source>
</evidence>
<comment type="caution">
    <text evidence="10">The sequence shown here is derived from an EMBL/GenBank/DDBJ whole genome shotgun (WGS) entry which is preliminary data.</text>
</comment>
<dbReference type="Gene3D" id="3.40.50.880">
    <property type="match status" value="1"/>
</dbReference>
<dbReference type="Pfam" id="PF08532">
    <property type="entry name" value="Glyco_hydro_42M"/>
    <property type="match status" value="1"/>
</dbReference>
<dbReference type="SUPFAM" id="SSF52317">
    <property type="entry name" value="Class I glutamine amidotransferase-like"/>
    <property type="match status" value="1"/>
</dbReference>
<accession>A0A318EPD4</accession>
<evidence type="ECO:0000256" key="6">
    <source>
        <dbReference type="ARBA" id="ARBA00022833"/>
    </source>
</evidence>
<dbReference type="EMBL" id="QICS01000002">
    <property type="protein sequence ID" value="PXV93331.1"/>
    <property type="molecule type" value="Genomic_DNA"/>
</dbReference>
<dbReference type="GO" id="GO:0046872">
    <property type="term" value="F:metal ion binding"/>
    <property type="evidence" value="ECO:0007669"/>
    <property type="project" value="UniProtKB-KW"/>
</dbReference>
<evidence type="ECO:0000313" key="11">
    <source>
        <dbReference type="Proteomes" id="UP000247523"/>
    </source>
</evidence>
<keyword evidence="6" id="KW-0862">Zinc</keyword>
<dbReference type="Pfam" id="PF02449">
    <property type="entry name" value="Glyco_hydro_42"/>
    <property type="match status" value="1"/>
</dbReference>
<evidence type="ECO:0000256" key="7">
    <source>
        <dbReference type="ARBA" id="ARBA00023295"/>
    </source>
</evidence>
<keyword evidence="7" id="KW-0326">Glycosidase</keyword>
<dbReference type="AlphaFoldDB" id="A0A318EPD4"/>
<dbReference type="Proteomes" id="UP000247523">
    <property type="component" value="Unassembled WGS sequence"/>
</dbReference>
<evidence type="ECO:0000259" key="8">
    <source>
        <dbReference type="Pfam" id="PF02449"/>
    </source>
</evidence>
<dbReference type="InterPro" id="IPR017853">
    <property type="entry name" value="GH"/>
</dbReference>
<evidence type="ECO:0000256" key="2">
    <source>
        <dbReference type="ARBA" id="ARBA00005940"/>
    </source>
</evidence>
<dbReference type="InterPro" id="IPR013738">
    <property type="entry name" value="Beta_galactosidase_Trimer"/>
</dbReference>
<comment type="catalytic activity">
    <reaction evidence="1">
        <text>Hydrolysis of terminal non-reducing beta-D-galactose residues in beta-D-galactosides.</text>
        <dbReference type="EC" id="3.2.1.23"/>
    </reaction>
</comment>
<dbReference type="CDD" id="cd03143">
    <property type="entry name" value="A4_beta-galactosidase_middle_domain"/>
    <property type="match status" value="1"/>
</dbReference>
<protein>
    <recommendedName>
        <fullName evidence="3">beta-galactosidase</fullName>
        <ecNumber evidence="3">3.2.1.23</ecNumber>
    </recommendedName>
</protein>
<feature type="domain" description="Glycoside hydrolase family 42 N-terminal" evidence="8">
    <location>
        <begin position="11"/>
        <end position="385"/>
    </location>
</feature>
<dbReference type="GO" id="GO:0009341">
    <property type="term" value="C:beta-galactosidase complex"/>
    <property type="evidence" value="ECO:0007669"/>
    <property type="project" value="InterPro"/>
</dbReference>
<dbReference type="PANTHER" id="PTHR36447">
    <property type="entry name" value="BETA-GALACTOSIDASE GANA"/>
    <property type="match status" value="1"/>
</dbReference>
<evidence type="ECO:0000259" key="9">
    <source>
        <dbReference type="Pfam" id="PF08532"/>
    </source>
</evidence>
<organism evidence="10 11">
    <name type="scientific">Lachnotalea glycerini</name>
    <dbReference type="NCBI Taxonomy" id="1763509"/>
    <lineage>
        <taxon>Bacteria</taxon>
        <taxon>Bacillati</taxon>
        <taxon>Bacillota</taxon>
        <taxon>Clostridia</taxon>
        <taxon>Lachnospirales</taxon>
        <taxon>Lachnospiraceae</taxon>
        <taxon>Lachnotalea</taxon>
    </lineage>
</organism>
<dbReference type="SUPFAM" id="SSF51445">
    <property type="entry name" value="(Trans)glycosidases"/>
    <property type="match status" value="1"/>
</dbReference>
<sequence length="667" mass="77754">MNQELLFGAAYYLEYMPYDRLEQDIYMMQKARMNVVRIAESTWSTLEPIDGEFDFSYIDRVLEAVKKAGMMAIIGTPTYAIPSWLEKKDKDIMLTTNEGQKRYGHRQCMNIMNATFRFYAERIIRKLVLHTANHPCVIGFQIDNETKHYGTASEEVQKQFKEYLMDTFCTTKQLNKTFGLAYWSNSIRDWDDLPDMRGCINGGLSSEFERFLRSMAAQYLKWQAHIVREYKREDQLITHNFDFEWKKFGADIAQDGYSYGVQPDINHYEAAQAVTIAGADIYHPTQDYLTGAEIAFCGDEIRSLKDQNYYVLECQAQAFKNWTPYPGQLRIHAYSHLASGADGIMYWNWHSIHNGYETYWKGLLSHDLATNPTYEEACRLGKEWSNVGRRLLHLKKENKVAIVIDNQSLNALKWFPIDTKLSYNDVVRWMYDSLYEMNIECDVVDVNAFDTSKYRMIVTPALYSASEVTLIKLKNFIASGGVLVSSFKSFVSDEHLSVYSDRQPHILQECFQMSYNQFTEPGKMKLKGKVVNYFAELVKTDGAQVLAYYDHKYWKEYAGITLAEYQNGFAYYIACYTDKAVLKEIYRQALKDAGLECDTAKVCWPIIIRSGKNQENKIIHYVFHYSEKDGVFICPYEEVRDIISKREYKRGSQIELKDWDVIILEEE</sequence>
<feature type="domain" description="Beta-galactosidase trimerisation" evidence="9">
    <location>
        <begin position="399"/>
        <end position="596"/>
    </location>
</feature>
<gene>
    <name evidence="10" type="ORF">C8E03_10299</name>
</gene>
<dbReference type="InterPro" id="IPR003476">
    <property type="entry name" value="Glyco_hydro_42"/>
</dbReference>